<reference evidence="8 9" key="1">
    <citation type="journal article" date="2016" name="Nat. Commun.">
        <title>Thousands of microbial genomes shed light on interconnected biogeochemical processes in an aquifer system.</title>
        <authorList>
            <person name="Anantharaman K."/>
            <person name="Brown C.T."/>
            <person name="Hug L.A."/>
            <person name="Sharon I."/>
            <person name="Castelle C.J."/>
            <person name="Probst A.J."/>
            <person name="Thomas B.C."/>
            <person name="Singh A."/>
            <person name="Wilkins M.J."/>
            <person name="Karaoz U."/>
            <person name="Brodie E.L."/>
            <person name="Williams K.H."/>
            <person name="Hubbard S.S."/>
            <person name="Banfield J.F."/>
        </authorList>
    </citation>
    <scope>NUCLEOTIDE SEQUENCE [LARGE SCALE GENOMIC DNA]</scope>
</reference>
<dbReference type="GO" id="GO:0005737">
    <property type="term" value="C:cytoplasm"/>
    <property type="evidence" value="ECO:0007669"/>
    <property type="project" value="InterPro"/>
</dbReference>
<keyword evidence="5" id="KW-0665">Pyrimidine biosynthesis</keyword>
<keyword evidence="6" id="KW-0560">Oxidoreductase</keyword>
<comment type="caution">
    <text evidence="8">The sequence shown here is derived from an EMBL/GenBank/DDBJ whole genome shotgun (WGS) entry which is preliminary data.</text>
</comment>
<evidence type="ECO:0000256" key="3">
    <source>
        <dbReference type="ARBA" id="ARBA00022630"/>
    </source>
</evidence>
<keyword evidence="3" id="KW-0285">Flavoprotein</keyword>
<dbReference type="UniPathway" id="UPA00070"/>
<sequence length="300" mass="32010">MENGTIRIMNAAGTCKVHAHVETLARSAVTDITLGSITVKPREINVGDVFWVSGNGASLNSLGLPNLGLIWYELHLRQMVKTAHDAGKRLRLSIAPFNHDDVVVLTMLGAQATVDEIEINLGCPNVWDGQVQKPIASFDTATVVDYLDTACRCIESWGRNIGVSAKVSPYSDPSQLEAVANAIASIKGVTAVVACNTFPNAFAWNGERAAISPGEGHAGLAGTPMKHITLGQVRKFRKLLPPHIDIYGAGGVRGGQDIIDLLRAKASAIQVGTAYADGEKPRIFTDILEEYAILADSETV</sequence>
<dbReference type="Gene3D" id="2.30.26.10">
    <property type="entry name" value="Dihydroorotate Dehydrogenase A, chain A, domain 2"/>
    <property type="match status" value="1"/>
</dbReference>
<name>A0A1F6CFG0_9BACT</name>
<evidence type="ECO:0000313" key="9">
    <source>
        <dbReference type="Proteomes" id="UP000178344"/>
    </source>
</evidence>
<evidence type="ECO:0000256" key="1">
    <source>
        <dbReference type="ARBA" id="ARBA00001917"/>
    </source>
</evidence>
<protein>
    <recommendedName>
        <fullName evidence="7">Dihydroorotate dehydrogenase catalytic domain-containing protein</fullName>
    </recommendedName>
</protein>
<evidence type="ECO:0000256" key="6">
    <source>
        <dbReference type="ARBA" id="ARBA00023002"/>
    </source>
</evidence>
<comment type="pathway">
    <text evidence="2">Pyrimidine metabolism; UMP biosynthesis via de novo pathway.</text>
</comment>
<keyword evidence="4" id="KW-0288">FMN</keyword>
<feature type="domain" description="Dihydroorotate dehydrogenase catalytic" evidence="7">
    <location>
        <begin position="8"/>
        <end position="290"/>
    </location>
</feature>
<evidence type="ECO:0000256" key="4">
    <source>
        <dbReference type="ARBA" id="ARBA00022643"/>
    </source>
</evidence>
<proteinExistence type="predicted"/>
<dbReference type="PANTHER" id="PTHR48109">
    <property type="entry name" value="DIHYDROOROTATE DEHYDROGENASE (QUINONE), MITOCHONDRIAL-RELATED"/>
    <property type="match status" value="1"/>
</dbReference>
<dbReference type="SUPFAM" id="SSF51395">
    <property type="entry name" value="FMN-linked oxidoreductases"/>
    <property type="match status" value="1"/>
</dbReference>
<dbReference type="PANTHER" id="PTHR48109:SF1">
    <property type="entry name" value="DIHYDROOROTATE DEHYDROGENASE (FUMARATE)"/>
    <property type="match status" value="1"/>
</dbReference>
<evidence type="ECO:0000256" key="2">
    <source>
        <dbReference type="ARBA" id="ARBA00004725"/>
    </source>
</evidence>
<dbReference type="Gene3D" id="3.20.20.70">
    <property type="entry name" value="Aldolase class I"/>
    <property type="match status" value="1"/>
</dbReference>
<dbReference type="PIRSF" id="PIRSF000164">
    <property type="entry name" value="DHO_oxidase"/>
    <property type="match status" value="1"/>
</dbReference>
<dbReference type="InterPro" id="IPR005720">
    <property type="entry name" value="Dihydroorotate_DH_cat"/>
</dbReference>
<dbReference type="Pfam" id="PF01180">
    <property type="entry name" value="DHO_dh"/>
    <property type="match status" value="1"/>
</dbReference>
<dbReference type="GO" id="GO:0004152">
    <property type="term" value="F:dihydroorotate dehydrogenase activity"/>
    <property type="evidence" value="ECO:0007669"/>
    <property type="project" value="InterPro"/>
</dbReference>
<comment type="cofactor">
    <cofactor evidence="1">
        <name>FMN</name>
        <dbReference type="ChEBI" id="CHEBI:58210"/>
    </cofactor>
</comment>
<dbReference type="InterPro" id="IPR013785">
    <property type="entry name" value="Aldolase_TIM"/>
</dbReference>
<dbReference type="InterPro" id="IPR050074">
    <property type="entry name" value="DHO_dehydrogenase"/>
</dbReference>
<dbReference type="AlphaFoldDB" id="A0A1F6CFG0"/>
<evidence type="ECO:0000313" key="8">
    <source>
        <dbReference type="EMBL" id="OGG47592.1"/>
    </source>
</evidence>
<accession>A0A1F6CFG0</accession>
<dbReference type="Proteomes" id="UP000178344">
    <property type="component" value="Unassembled WGS sequence"/>
</dbReference>
<dbReference type="GO" id="GO:0006207">
    <property type="term" value="P:'de novo' pyrimidine nucleobase biosynthetic process"/>
    <property type="evidence" value="ECO:0007669"/>
    <property type="project" value="TreeGrafter"/>
</dbReference>
<dbReference type="InterPro" id="IPR023359">
    <property type="entry name" value="Dihydro_DH_chainA_dom2"/>
</dbReference>
<dbReference type="GO" id="GO:0044205">
    <property type="term" value="P:'de novo' UMP biosynthetic process"/>
    <property type="evidence" value="ECO:0007669"/>
    <property type="project" value="UniProtKB-UniPathway"/>
</dbReference>
<dbReference type="InterPro" id="IPR012135">
    <property type="entry name" value="Dihydroorotate_DH_1_2"/>
</dbReference>
<evidence type="ECO:0000259" key="7">
    <source>
        <dbReference type="Pfam" id="PF01180"/>
    </source>
</evidence>
<gene>
    <name evidence="8" type="ORF">A2671_00250</name>
</gene>
<evidence type="ECO:0000256" key="5">
    <source>
        <dbReference type="ARBA" id="ARBA00022975"/>
    </source>
</evidence>
<organism evidence="8 9">
    <name type="scientific">Candidatus Kaiserbacteria bacterium RIFCSPHIGHO2_01_FULL_49_13</name>
    <dbReference type="NCBI Taxonomy" id="1798477"/>
    <lineage>
        <taxon>Bacteria</taxon>
        <taxon>Candidatus Kaiseribacteriota</taxon>
    </lineage>
</organism>
<dbReference type="EMBL" id="MFKQ01000005">
    <property type="protein sequence ID" value="OGG47592.1"/>
    <property type="molecule type" value="Genomic_DNA"/>
</dbReference>